<dbReference type="AlphaFoldDB" id="A0A1Q9YKI7"/>
<accession>A0A1Q9YKI7</accession>
<evidence type="ECO:0000313" key="1">
    <source>
        <dbReference type="EMBL" id="OLU45151.1"/>
    </source>
</evidence>
<sequence length="146" mass="16742">MFEAERRNAIEQSFPSAWQMHQSRSFCVPAFRDSRFFGMHRFSACKRRSRIRKAGYVSHQTTTESYLTNLTGRIIISDWPDYNYGNWKDVIANPAKYAKVAKCIVEATGLNLTDAVKLLSGQITFWAVAAQFGIQIAWDFTTCLWG</sequence>
<dbReference type="EMBL" id="MPJZ01000052">
    <property type="protein sequence ID" value="OLU45151.1"/>
    <property type="molecule type" value="Genomic_DNA"/>
</dbReference>
<organism evidence="1 2">
    <name type="scientific">Faecalibaculum rodentium</name>
    <dbReference type="NCBI Taxonomy" id="1702221"/>
    <lineage>
        <taxon>Bacteria</taxon>
        <taxon>Bacillati</taxon>
        <taxon>Bacillota</taxon>
        <taxon>Erysipelotrichia</taxon>
        <taxon>Erysipelotrichales</taxon>
        <taxon>Erysipelotrichaceae</taxon>
        <taxon>Faecalibaculum</taxon>
    </lineage>
</organism>
<dbReference type="Proteomes" id="UP000186758">
    <property type="component" value="Unassembled WGS sequence"/>
</dbReference>
<dbReference type="RefSeq" id="WP_075885282.1">
    <property type="nucleotide sequence ID" value="NZ_MPJZ01000052.1"/>
</dbReference>
<gene>
    <name evidence="1" type="ORF">BO223_05535</name>
</gene>
<protein>
    <submittedName>
        <fullName evidence="1">Uncharacterized protein</fullName>
    </submittedName>
</protein>
<proteinExistence type="predicted"/>
<comment type="caution">
    <text evidence="1">The sequence shown here is derived from an EMBL/GenBank/DDBJ whole genome shotgun (WGS) entry which is preliminary data.</text>
</comment>
<reference evidence="1 2" key="1">
    <citation type="submission" date="2016-11" db="EMBL/GenBank/DDBJ databases">
        <title>Description of two novel members of the family Erysipelotrichaceae: Ileibacterium lipovorans gen. nov., sp. nov. and Dubosiella newyorkensis, gen. nov., sp. nov.</title>
        <authorList>
            <person name="Cox L.M."/>
            <person name="Sohn J."/>
            <person name="Tyrrell K.L."/>
            <person name="Citron D.M."/>
            <person name="Lawson P.A."/>
            <person name="Patel N.B."/>
            <person name="Iizumi T."/>
            <person name="Perez-Perez G.I."/>
            <person name="Goldstein E.J."/>
            <person name="Blaser M.J."/>
        </authorList>
    </citation>
    <scope>NUCLEOTIDE SEQUENCE [LARGE SCALE GENOMIC DNA]</scope>
    <source>
        <strain evidence="1 2">NYU-BL-K8</strain>
    </source>
</reference>
<evidence type="ECO:0000313" key="2">
    <source>
        <dbReference type="Proteomes" id="UP000186758"/>
    </source>
</evidence>
<name>A0A1Q9YKI7_9FIRM</name>